<keyword evidence="4 10" id="KW-0819">tRNA processing</keyword>
<dbReference type="Pfam" id="PF03054">
    <property type="entry name" value="tRNA_Me_trans"/>
    <property type="match status" value="1"/>
</dbReference>
<feature type="domain" description="tRNA-specific 2-thiouridylase MnmA-like C-terminal" evidence="11">
    <location>
        <begin position="292"/>
        <end position="366"/>
    </location>
</feature>
<dbReference type="HAMAP" id="MF_00144">
    <property type="entry name" value="tRNA_thiouridyl_MnmA"/>
    <property type="match status" value="1"/>
</dbReference>
<feature type="binding site" evidence="10">
    <location>
        <position position="140"/>
    </location>
    <ligand>
        <name>ATP</name>
        <dbReference type="ChEBI" id="CHEBI:30616"/>
    </ligand>
</feature>
<feature type="active site" description="Nucleophile" evidence="10">
    <location>
        <position position="116"/>
    </location>
</feature>
<dbReference type="Pfam" id="PF20258">
    <property type="entry name" value="tRNA_Me_trans_C"/>
    <property type="match status" value="1"/>
</dbReference>
<evidence type="ECO:0000313" key="13">
    <source>
        <dbReference type="EMBL" id="APG29023.1"/>
    </source>
</evidence>
<keyword evidence="3 10" id="KW-0808">Transferase</keyword>
<protein>
    <recommendedName>
        <fullName evidence="10">tRNA-specific 2-thiouridylase MnmA</fullName>
        <ecNumber evidence="10">2.8.1.13</ecNumber>
    </recommendedName>
</protein>
<feature type="binding site" evidence="10">
    <location>
        <begin position="19"/>
        <end position="26"/>
    </location>
    <ligand>
        <name>ATP</name>
        <dbReference type="ChEBI" id="CHEBI:30616"/>
    </ligand>
</feature>
<dbReference type="PANTHER" id="PTHR11933:SF5">
    <property type="entry name" value="MITOCHONDRIAL TRNA-SPECIFIC 2-THIOURIDYLASE 1"/>
    <property type="match status" value="1"/>
</dbReference>
<dbReference type="Proteomes" id="UP000182517">
    <property type="component" value="Chromosome"/>
</dbReference>
<comment type="similarity">
    <text evidence="10">Belongs to the MnmA/TRMU family.</text>
</comment>
<dbReference type="InterPro" id="IPR014729">
    <property type="entry name" value="Rossmann-like_a/b/a_fold"/>
</dbReference>
<organism evidence="13 14">
    <name type="scientific">Syntrophotalea acetylenivorans</name>
    <dbReference type="NCBI Taxonomy" id="1842532"/>
    <lineage>
        <taxon>Bacteria</taxon>
        <taxon>Pseudomonadati</taxon>
        <taxon>Thermodesulfobacteriota</taxon>
        <taxon>Desulfuromonadia</taxon>
        <taxon>Desulfuromonadales</taxon>
        <taxon>Syntrophotaleaceae</taxon>
        <taxon>Syntrophotalea</taxon>
    </lineage>
</organism>
<dbReference type="NCBIfam" id="TIGR00420">
    <property type="entry name" value="trmU"/>
    <property type="match status" value="1"/>
</dbReference>
<dbReference type="EC" id="2.8.1.13" evidence="10"/>
<dbReference type="GO" id="GO:0000049">
    <property type="term" value="F:tRNA binding"/>
    <property type="evidence" value="ECO:0007669"/>
    <property type="project" value="UniProtKB-KW"/>
</dbReference>
<name>A0A1L3GSV4_9BACT</name>
<dbReference type="Pfam" id="PF20259">
    <property type="entry name" value="tRNA_Me_trans_M"/>
    <property type="match status" value="1"/>
</dbReference>
<dbReference type="PANTHER" id="PTHR11933">
    <property type="entry name" value="TRNA 5-METHYLAMINOMETHYL-2-THIOURIDYLATE -METHYLTRANSFERASE"/>
    <property type="match status" value="1"/>
</dbReference>
<comment type="caution">
    <text evidence="10">Lacks conserved residue(s) required for the propagation of feature annotation.</text>
</comment>
<dbReference type="Gene3D" id="3.40.50.620">
    <property type="entry name" value="HUPs"/>
    <property type="match status" value="1"/>
</dbReference>
<feature type="domain" description="tRNA-specific 2-thiouridylase MnmA-like central" evidence="12">
    <location>
        <begin position="221"/>
        <end position="283"/>
    </location>
</feature>
<dbReference type="GO" id="GO:0103016">
    <property type="term" value="F:tRNA-uridine 2-sulfurtransferase activity"/>
    <property type="evidence" value="ECO:0007669"/>
    <property type="project" value="UniProtKB-EC"/>
</dbReference>
<feature type="region of interest" description="Interaction with tRNA" evidence="10">
    <location>
        <begin position="162"/>
        <end position="164"/>
    </location>
</feature>
<dbReference type="STRING" id="1842532.A7E78_04580"/>
<dbReference type="FunFam" id="2.40.30.10:FF:000023">
    <property type="entry name" value="tRNA-specific 2-thiouridylase MnmA"/>
    <property type="match status" value="1"/>
</dbReference>
<dbReference type="NCBIfam" id="NF001138">
    <property type="entry name" value="PRK00143.1"/>
    <property type="match status" value="1"/>
</dbReference>
<dbReference type="SUPFAM" id="SSF52402">
    <property type="entry name" value="Adenine nucleotide alpha hydrolases-like"/>
    <property type="match status" value="1"/>
</dbReference>
<feature type="active site" description="Cysteine persulfide intermediate" evidence="10">
    <location>
        <position position="212"/>
    </location>
</feature>
<evidence type="ECO:0000256" key="8">
    <source>
        <dbReference type="ARBA" id="ARBA00023157"/>
    </source>
</evidence>
<feature type="site" description="Interaction with tRNA" evidence="10">
    <location>
        <position position="350"/>
    </location>
</feature>
<feature type="site" description="Interaction with tRNA" evidence="10">
    <location>
        <position position="141"/>
    </location>
</feature>
<sequence length="372" mass="40983">MESEVIISNQVVKNRVVVAMSGGVDSSVAAALLVEQGYEVVGMMMRLWSEPGGGNGAPVANRCCTPDQVADARRVADRLNIPFYLLDAKEYFRRTIVRFFLDEHARGRTPNPCIECNRHIRFTYLLQQALALDAGFLATGHYARIRRTEAGRQLLQGVDESKDQSYVLHMLTQEKLAHVLFPVGEYTKTEVRELARKFGLPVAGKHDSQDLCFLSDGDHRRFLREYGAALKPGPIMDGNGRVLGQHDGLSFYTIGQRKGLGIVSPEPFYVLRKDTRQNTLIVGPRDALGRWELTAQEVNWLAGAPPAGPLEVQAKIRYKAKGVEAMVTDVGNGRVHLRFQKPVFGITAGQGVVFYAGDICLGGGIITEEGTA</sequence>
<keyword evidence="2 10" id="KW-0820">tRNA-binding</keyword>
<evidence type="ECO:0000256" key="10">
    <source>
        <dbReference type="HAMAP-Rule" id="MF_00144"/>
    </source>
</evidence>
<dbReference type="InterPro" id="IPR046885">
    <property type="entry name" value="MnmA-like_C"/>
</dbReference>
<dbReference type="CDD" id="cd01998">
    <property type="entry name" value="MnmA_TRMU-like"/>
    <property type="match status" value="1"/>
</dbReference>
<evidence type="ECO:0000256" key="9">
    <source>
        <dbReference type="ARBA" id="ARBA00051542"/>
    </source>
</evidence>
<dbReference type="InterPro" id="IPR023382">
    <property type="entry name" value="MnmA-like_central_sf"/>
</dbReference>
<reference evidence="13 14" key="1">
    <citation type="journal article" date="2017" name="Genome Announc.">
        <title>Complete Genome Sequences of Two Acetylene-Fermenting Pelobacter acetylenicus Strains.</title>
        <authorList>
            <person name="Sutton J.M."/>
            <person name="Baesman S.M."/>
            <person name="Fierst J.L."/>
            <person name="Poret-Peterson A.T."/>
            <person name="Oremland R.S."/>
            <person name="Dunlap D.S."/>
            <person name="Akob D.M."/>
        </authorList>
    </citation>
    <scope>NUCLEOTIDE SEQUENCE [LARGE SCALE GENOMIC DNA]</scope>
    <source>
        <strain evidence="13 14">SFB93</strain>
    </source>
</reference>
<gene>
    <name evidence="10" type="primary">mnmA</name>
    <name evidence="13" type="ORF">A7E78_04580</name>
</gene>
<evidence type="ECO:0000256" key="7">
    <source>
        <dbReference type="ARBA" id="ARBA00022884"/>
    </source>
</evidence>
<dbReference type="OrthoDB" id="9800696at2"/>
<feature type="binding site" evidence="10">
    <location>
        <position position="45"/>
    </location>
    <ligand>
        <name>ATP</name>
        <dbReference type="ChEBI" id="CHEBI:30616"/>
    </ligand>
</feature>
<comment type="subcellular location">
    <subcellularLocation>
        <location evidence="10">Cytoplasm</location>
    </subcellularLocation>
</comment>
<evidence type="ECO:0000259" key="11">
    <source>
        <dbReference type="Pfam" id="PF20258"/>
    </source>
</evidence>
<keyword evidence="14" id="KW-1185">Reference proteome</keyword>
<feature type="region of interest" description="Interaction with tRNA" evidence="10">
    <location>
        <begin position="317"/>
        <end position="318"/>
    </location>
</feature>
<dbReference type="Gene3D" id="2.30.30.280">
    <property type="entry name" value="Adenine nucleotide alpha hydrolases-like domains"/>
    <property type="match status" value="1"/>
</dbReference>
<dbReference type="KEGG" id="pef:A7E78_04580"/>
<dbReference type="GO" id="GO:0002143">
    <property type="term" value="P:tRNA wobble position uridine thiolation"/>
    <property type="evidence" value="ECO:0007669"/>
    <property type="project" value="TreeGrafter"/>
</dbReference>
<dbReference type="InterPro" id="IPR004506">
    <property type="entry name" value="MnmA-like"/>
</dbReference>
<evidence type="ECO:0000256" key="4">
    <source>
        <dbReference type="ARBA" id="ARBA00022694"/>
    </source>
</evidence>
<dbReference type="FunFam" id="2.30.30.280:FF:000001">
    <property type="entry name" value="tRNA-specific 2-thiouridylase MnmA"/>
    <property type="match status" value="1"/>
</dbReference>
<evidence type="ECO:0000256" key="3">
    <source>
        <dbReference type="ARBA" id="ARBA00022679"/>
    </source>
</evidence>
<evidence type="ECO:0000256" key="6">
    <source>
        <dbReference type="ARBA" id="ARBA00022840"/>
    </source>
</evidence>
<dbReference type="AlphaFoldDB" id="A0A1L3GSV4"/>
<evidence type="ECO:0000256" key="2">
    <source>
        <dbReference type="ARBA" id="ARBA00022555"/>
    </source>
</evidence>
<evidence type="ECO:0000256" key="1">
    <source>
        <dbReference type="ARBA" id="ARBA00022490"/>
    </source>
</evidence>
<keyword evidence="6 10" id="KW-0067">ATP-binding</keyword>
<evidence type="ECO:0000313" key="14">
    <source>
        <dbReference type="Proteomes" id="UP000182517"/>
    </source>
</evidence>
<keyword evidence="7 10" id="KW-0694">RNA-binding</keyword>
<dbReference type="GO" id="GO:0005524">
    <property type="term" value="F:ATP binding"/>
    <property type="evidence" value="ECO:0007669"/>
    <property type="project" value="UniProtKB-KW"/>
</dbReference>
<keyword evidence="1 10" id="KW-0963">Cytoplasm</keyword>
<evidence type="ECO:0000259" key="12">
    <source>
        <dbReference type="Pfam" id="PF20259"/>
    </source>
</evidence>
<dbReference type="GO" id="GO:0005737">
    <property type="term" value="C:cytoplasm"/>
    <property type="evidence" value="ECO:0007669"/>
    <property type="project" value="UniProtKB-SubCell"/>
</dbReference>
<evidence type="ECO:0000256" key="5">
    <source>
        <dbReference type="ARBA" id="ARBA00022741"/>
    </source>
</evidence>
<dbReference type="InterPro" id="IPR046884">
    <property type="entry name" value="MnmA-like_central"/>
</dbReference>
<proteinExistence type="inferred from homology"/>
<keyword evidence="8" id="KW-1015">Disulfide bond</keyword>
<comment type="catalytic activity">
    <reaction evidence="9 10">
        <text>S-sulfanyl-L-cysteinyl-[protein] + uridine(34) in tRNA + AH2 + ATP = 2-thiouridine(34) in tRNA + L-cysteinyl-[protein] + A + AMP + diphosphate + H(+)</text>
        <dbReference type="Rhea" id="RHEA:47032"/>
        <dbReference type="Rhea" id="RHEA-COMP:10131"/>
        <dbReference type="Rhea" id="RHEA-COMP:11726"/>
        <dbReference type="Rhea" id="RHEA-COMP:11727"/>
        <dbReference type="Rhea" id="RHEA-COMP:11728"/>
        <dbReference type="ChEBI" id="CHEBI:13193"/>
        <dbReference type="ChEBI" id="CHEBI:15378"/>
        <dbReference type="ChEBI" id="CHEBI:17499"/>
        <dbReference type="ChEBI" id="CHEBI:29950"/>
        <dbReference type="ChEBI" id="CHEBI:30616"/>
        <dbReference type="ChEBI" id="CHEBI:33019"/>
        <dbReference type="ChEBI" id="CHEBI:61963"/>
        <dbReference type="ChEBI" id="CHEBI:65315"/>
        <dbReference type="ChEBI" id="CHEBI:87170"/>
        <dbReference type="ChEBI" id="CHEBI:456215"/>
        <dbReference type="EC" id="2.8.1.13"/>
    </reaction>
</comment>
<dbReference type="EMBL" id="CP015519">
    <property type="protein sequence ID" value="APG29023.1"/>
    <property type="molecule type" value="Genomic_DNA"/>
</dbReference>
<dbReference type="Gene3D" id="2.40.30.10">
    <property type="entry name" value="Translation factors"/>
    <property type="match status" value="1"/>
</dbReference>
<dbReference type="FunFam" id="3.40.50.620:FF:000115">
    <property type="entry name" value="tRNA-specific 2-thiouridylase MnmA"/>
    <property type="match status" value="1"/>
</dbReference>
<keyword evidence="5 10" id="KW-0547">Nucleotide-binding</keyword>
<accession>A0A1L3GSV4</accession>
<comment type="function">
    <text evidence="10">Catalyzes the 2-thiolation of uridine at the wobble position (U34) of tRNA, leading to the formation of s(2)U34.</text>
</comment>